<dbReference type="GO" id="GO:0004038">
    <property type="term" value="F:allantoinase activity"/>
    <property type="evidence" value="ECO:0007669"/>
    <property type="project" value="TreeGrafter"/>
</dbReference>
<evidence type="ECO:0000256" key="1">
    <source>
        <dbReference type="ARBA" id="ARBA00001947"/>
    </source>
</evidence>
<organism evidence="5">
    <name type="scientific">marine metagenome</name>
    <dbReference type="NCBI Taxonomy" id="408172"/>
    <lineage>
        <taxon>unclassified sequences</taxon>
        <taxon>metagenomes</taxon>
        <taxon>ecological metagenomes</taxon>
    </lineage>
</organism>
<dbReference type="GO" id="GO:0005737">
    <property type="term" value="C:cytoplasm"/>
    <property type="evidence" value="ECO:0007669"/>
    <property type="project" value="TreeGrafter"/>
</dbReference>
<dbReference type="PANTHER" id="PTHR43668:SF4">
    <property type="entry name" value="ALLANTOINASE"/>
    <property type="match status" value="1"/>
</dbReference>
<reference evidence="5" key="1">
    <citation type="submission" date="2018-05" db="EMBL/GenBank/DDBJ databases">
        <authorList>
            <person name="Lanie J.A."/>
            <person name="Ng W.-L."/>
            <person name="Kazmierczak K.M."/>
            <person name="Andrzejewski T.M."/>
            <person name="Davidsen T.M."/>
            <person name="Wayne K.J."/>
            <person name="Tettelin H."/>
            <person name="Glass J.I."/>
            <person name="Rusch D."/>
            <person name="Podicherti R."/>
            <person name="Tsui H.-C.T."/>
            <person name="Winkler M.E."/>
        </authorList>
    </citation>
    <scope>NUCLEOTIDE SEQUENCE</scope>
</reference>
<dbReference type="SUPFAM" id="SSF51338">
    <property type="entry name" value="Composite domain of metallo-dependent hydrolases"/>
    <property type="match status" value="1"/>
</dbReference>
<dbReference type="InterPro" id="IPR006680">
    <property type="entry name" value="Amidohydro-rel"/>
</dbReference>
<evidence type="ECO:0000313" key="5">
    <source>
        <dbReference type="EMBL" id="SVE40306.1"/>
    </source>
</evidence>
<comment type="cofactor">
    <cofactor evidence="1">
        <name>Zn(2+)</name>
        <dbReference type="ChEBI" id="CHEBI:29105"/>
    </cofactor>
</comment>
<keyword evidence="3" id="KW-0378">Hydrolase</keyword>
<accession>A0A383D701</accession>
<evidence type="ECO:0000256" key="3">
    <source>
        <dbReference type="ARBA" id="ARBA00022801"/>
    </source>
</evidence>
<name>A0A383D701_9ZZZZ</name>
<dbReference type="GO" id="GO:0046872">
    <property type="term" value="F:metal ion binding"/>
    <property type="evidence" value="ECO:0007669"/>
    <property type="project" value="UniProtKB-KW"/>
</dbReference>
<dbReference type="InterPro" id="IPR011059">
    <property type="entry name" value="Metal-dep_hydrolase_composite"/>
</dbReference>
<dbReference type="GO" id="GO:0006145">
    <property type="term" value="P:purine nucleobase catabolic process"/>
    <property type="evidence" value="ECO:0007669"/>
    <property type="project" value="TreeGrafter"/>
</dbReference>
<dbReference type="InterPro" id="IPR050138">
    <property type="entry name" value="DHOase/Allantoinase_Hydrolase"/>
</dbReference>
<dbReference type="PROSITE" id="PS00483">
    <property type="entry name" value="DIHYDROOROTASE_2"/>
    <property type="match status" value="1"/>
</dbReference>
<sequence>PPIRTRLDRIALIEGLRSGDIECLATDHAPHTLEEKDRGISGVTQLDTFGAFLFWLLEEGFDLQTIQRACCEVPGRFLGRYLPHRYGRVEPGFVGSLTVLKKESFTVRRSRVKSRAGWSPFEGVTFPGRVSHTIVRGNIYPQLD</sequence>
<proteinExistence type="predicted"/>
<dbReference type="Gene3D" id="3.20.20.140">
    <property type="entry name" value="Metal-dependent hydrolases"/>
    <property type="match status" value="1"/>
</dbReference>
<dbReference type="InterPro" id="IPR002195">
    <property type="entry name" value="Dihydroorotase_CS"/>
</dbReference>
<dbReference type="AlphaFoldDB" id="A0A383D701"/>
<dbReference type="PANTHER" id="PTHR43668">
    <property type="entry name" value="ALLANTOINASE"/>
    <property type="match status" value="1"/>
</dbReference>
<dbReference type="Pfam" id="PF01979">
    <property type="entry name" value="Amidohydro_1"/>
    <property type="match status" value="1"/>
</dbReference>
<keyword evidence="2" id="KW-0479">Metal-binding</keyword>
<protein>
    <recommendedName>
        <fullName evidence="4">Amidohydrolase-related domain-containing protein</fullName>
    </recommendedName>
</protein>
<dbReference type="SUPFAM" id="SSF51556">
    <property type="entry name" value="Metallo-dependent hydrolases"/>
    <property type="match status" value="1"/>
</dbReference>
<evidence type="ECO:0000259" key="4">
    <source>
        <dbReference type="Pfam" id="PF01979"/>
    </source>
</evidence>
<dbReference type="EMBL" id="UINC01214878">
    <property type="protein sequence ID" value="SVE40306.1"/>
    <property type="molecule type" value="Genomic_DNA"/>
</dbReference>
<gene>
    <name evidence="5" type="ORF">METZ01_LOCUS493160</name>
</gene>
<evidence type="ECO:0000256" key="2">
    <source>
        <dbReference type="ARBA" id="ARBA00022723"/>
    </source>
</evidence>
<feature type="non-terminal residue" evidence="5">
    <location>
        <position position="1"/>
    </location>
</feature>
<dbReference type="InterPro" id="IPR032466">
    <property type="entry name" value="Metal_Hydrolase"/>
</dbReference>
<feature type="domain" description="Amidohydrolase-related" evidence="4">
    <location>
        <begin position="7"/>
        <end position="139"/>
    </location>
</feature>